<dbReference type="OrthoDB" id="3063971at2759"/>
<keyword evidence="3" id="KW-1185">Reference proteome</keyword>
<dbReference type="PROSITE" id="PS50181">
    <property type="entry name" value="FBOX"/>
    <property type="match status" value="1"/>
</dbReference>
<dbReference type="AlphaFoldDB" id="A0A9Q5NE11"/>
<dbReference type="EMBL" id="LNZH02000130">
    <property type="protein sequence ID" value="OCB90469.1"/>
    <property type="molecule type" value="Genomic_DNA"/>
</dbReference>
<gene>
    <name evidence="2" type="ORF">A7U60_g2321</name>
</gene>
<evidence type="ECO:0000313" key="3">
    <source>
        <dbReference type="Proteomes" id="UP000757232"/>
    </source>
</evidence>
<reference evidence="2" key="1">
    <citation type="submission" date="2016-06" db="EMBL/GenBank/DDBJ databases">
        <title>Draft Genome sequence of the fungus Inonotus baumii.</title>
        <authorList>
            <person name="Zhu H."/>
            <person name="Lin W."/>
        </authorList>
    </citation>
    <scope>NUCLEOTIDE SEQUENCE</scope>
    <source>
        <strain evidence="2">821</strain>
    </source>
</reference>
<dbReference type="SUPFAM" id="SSF81383">
    <property type="entry name" value="F-box domain"/>
    <property type="match status" value="1"/>
</dbReference>
<name>A0A9Q5NE11_SANBA</name>
<evidence type="ECO:0000313" key="2">
    <source>
        <dbReference type="EMBL" id="OCB90469.1"/>
    </source>
</evidence>
<dbReference type="InterPro" id="IPR001810">
    <property type="entry name" value="F-box_dom"/>
</dbReference>
<feature type="domain" description="F-box" evidence="1">
    <location>
        <begin position="103"/>
        <end position="152"/>
    </location>
</feature>
<dbReference type="InterPro" id="IPR036047">
    <property type="entry name" value="F-box-like_dom_sf"/>
</dbReference>
<protein>
    <recommendedName>
        <fullName evidence="1">F-box domain-containing protein</fullName>
    </recommendedName>
</protein>
<evidence type="ECO:0000259" key="1">
    <source>
        <dbReference type="PROSITE" id="PS50181"/>
    </source>
</evidence>
<dbReference type="Proteomes" id="UP000757232">
    <property type="component" value="Unassembled WGS sequence"/>
</dbReference>
<accession>A0A9Q5NE11</accession>
<proteinExistence type="predicted"/>
<sequence>MPATVVPELYRSDIQALLDLLSDVLTGASCSKTMVETGAMWDALMNERCPEMFSSSDFSGTFKGSRDQVRRFKGVFRTLSALTNSLEQAIDHTEKCIAAVAMHHGLARLPSELLSRIFWHAASALADAIQLCQVCSRFRTIMLASPEIWAKFPLMLKSTPTQIMTIVERSGNMPLRARIEPIPYFSMKASGVLDHSARLQELVISPVNDPSLHPQFDAIQLPSLRSLSMSWSKYISSQQSVQIQRVGQADPHMYETWFMPQLRFLEANFVPHPLPGIGIVQCELTFGEDSIYVNELLVFLGSTPFLRKLSISFAHTSAWYDDKPDANVELPNLHALSIQISGKTSSSLLSRILSSLICENVAEFSFNMIGRSQMDEDYHSAFDTYQEITHPMKDADFTGWRREAVRFMQWQGRVRSLSVGVDVTQRRIGSASLPPFAVESLRDILSNIPSSLETLVLSRCISVHWDTKQTDCIAPWLIDCIYVTDSNPYTLGLLEIFRDVVIDRGRGPRRIVVDQCTPKQGDEIRAVFTRCGVLWETRT</sequence>
<comment type="caution">
    <text evidence="2">The sequence shown here is derived from an EMBL/GenBank/DDBJ whole genome shotgun (WGS) entry which is preliminary data.</text>
</comment>
<dbReference type="Gene3D" id="1.20.1280.50">
    <property type="match status" value="1"/>
</dbReference>
<organism evidence="2 3">
    <name type="scientific">Sanghuangporus baumii</name>
    <name type="common">Phellinus baumii</name>
    <dbReference type="NCBI Taxonomy" id="108892"/>
    <lineage>
        <taxon>Eukaryota</taxon>
        <taxon>Fungi</taxon>
        <taxon>Dikarya</taxon>
        <taxon>Basidiomycota</taxon>
        <taxon>Agaricomycotina</taxon>
        <taxon>Agaricomycetes</taxon>
        <taxon>Hymenochaetales</taxon>
        <taxon>Hymenochaetaceae</taxon>
        <taxon>Sanghuangporus</taxon>
    </lineage>
</organism>